<evidence type="ECO:0000256" key="6">
    <source>
        <dbReference type="ARBA" id="ARBA00022840"/>
    </source>
</evidence>
<dbReference type="SUPFAM" id="SSF56112">
    <property type="entry name" value="Protein kinase-like (PK-like)"/>
    <property type="match status" value="1"/>
</dbReference>
<keyword evidence="14" id="KW-1185">Reference proteome</keyword>
<accession>A0A2R5G0L1</accession>
<dbReference type="Proteomes" id="UP000241890">
    <property type="component" value="Unassembled WGS sequence"/>
</dbReference>
<feature type="domain" description="Roc" evidence="12">
    <location>
        <begin position="683"/>
        <end position="919"/>
    </location>
</feature>
<dbReference type="SMART" id="SM00220">
    <property type="entry name" value="S_TKc"/>
    <property type="match status" value="1"/>
</dbReference>
<dbReference type="GO" id="GO:0004674">
    <property type="term" value="F:protein serine/threonine kinase activity"/>
    <property type="evidence" value="ECO:0007669"/>
    <property type="project" value="UniProtKB-KW"/>
</dbReference>
<dbReference type="InterPro" id="IPR000719">
    <property type="entry name" value="Prot_kinase_dom"/>
</dbReference>
<dbReference type="PROSITE" id="PS50104">
    <property type="entry name" value="TIR"/>
    <property type="match status" value="1"/>
</dbReference>
<feature type="domain" description="Protein kinase" evidence="10">
    <location>
        <begin position="27"/>
        <end position="283"/>
    </location>
</feature>
<dbReference type="Gene3D" id="3.40.50.10140">
    <property type="entry name" value="Toll/interleukin-1 receptor homology (TIR) domain"/>
    <property type="match status" value="1"/>
</dbReference>
<dbReference type="Gene3D" id="1.10.510.10">
    <property type="entry name" value="Transferase(Phosphotransferase) domain 1"/>
    <property type="match status" value="1"/>
</dbReference>
<dbReference type="SMART" id="SM00233">
    <property type="entry name" value="PH"/>
    <property type="match status" value="1"/>
</dbReference>
<feature type="compositionally biased region" description="Acidic residues" evidence="8">
    <location>
        <begin position="361"/>
        <end position="379"/>
    </location>
</feature>
<dbReference type="InterPro" id="IPR032675">
    <property type="entry name" value="LRR_dom_sf"/>
</dbReference>
<keyword evidence="3" id="KW-0677">Repeat</keyword>
<keyword evidence="2" id="KW-0808">Transferase</keyword>
<keyword evidence="1" id="KW-0723">Serine/threonine-protein kinase</keyword>
<dbReference type="GO" id="GO:0005737">
    <property type="term" value="C:cytoplasm"/>
    <property type="evidence" value="ECO:0007669"/>
    <property type="project" value="UniProtKB-ARBA"/>
</dbReference>
<dbReference type="InterPro" id="IPR027417">
    <property type="entry name" value="P-loop_NTPase"/>
</dbReference>
<dbReference type="GO" id="GO:0007165">
    <property type="term" value="P:signal transduction"/>
    <property type="evidence" value="ECO:0007669"/>
    <property type="project" value="InterPro"/>
</dbReference>
<dbReference type="Gene3D" id="3.40.50.300">
    <property type="entry name" value="P-loop containing nucleotide triphosphate hydrolases"/>
    <property type="match status" value="1"/>
</dbReference>
<dbReference type="Gene3D" id="2.30.29.30">
    <property type="entry name" value="Pleckstrin-homology domain (PH domain)/Phosphotyrosine-binding domain (PTB)"/>
    <property type="match status" value="1"/>
</dbReference>
<evidence type="ECO:0000256" key="4">
    <source>
        <dbReference type="ARBA" id="ARBA00022741"/>
    </source>
</evidence>
<name>A0A2R5G0L1_9STRA</name>
<sequence>MQMDRPVSMTPVLDFGDNDFDLDKSKVKLLDVLGRGAFSTVYKAEYTGLVVAIKKQKLADPDLERYIRKELAILRRCNHPGLVKYIGACKVDEKTIYIATEYCRGGDLRRLLQSSRALGWKLRANILRGVADALEYMHDRGLIHRDVKTENVLLDETLNPKLCDFGFARDAAPGTDARGRVMTMCGTDEFMAPEVIFGMAYDTKADVFGFGIIIAETIARKVPGKRDKFLVRKPMTGFTADAAELKMIGDLYDPPSSLLLLCEECLADEAEQRPTAKDCNEWLEELWQDLEPDDVTTSITEEEMLREVRDDLAKRDAEAELPDATLDEDDHSRLGSRRATKFYETTLKRATLAAFNWINNDDGDDEAEGDDEDSGDEEGTGTLVAVEQLTGAHATDAHAMSDRAKAARAAARAAPAFAAAHKASHRLPLLQSELTPPVDAVQHQDGQRPAAKIMTMSGYVVKRGGRIKTWYRRFMVITSEGLVYFKSKEDFIKNPEEMQGSISFADMVVTPGRNSVADTVGIMVAKRQNAFRVLTQSRPRYFQTTDPRLSAKWNRLDGGNIGDDGAKALASAIAANTSLWSLRRNNVFNRVAIGNDGIKALAGALAMTTSLDTLDLQWNKFGNAGAGALATALESNDTLEELSLDKGEVSSVILARIADHVKLTEEKLDNMSAIAERGLKANVKVRWGRAKLMIVGKSAAGKTSTIRTLLDQPFNDDHVSTIGVDLTLTRTRDWKERETISNADLYEQFAKYKYRRQSFSQQVSFTIWDYGGQEVFYALHHLFLTQYGVYVLVFDMREVLGKEHFEEVLDGDKYETLASQKDALDTLRFWIDSIRLHAPNVSVALVGTYLDQVPDDGDHRAINQTIKSEVLKGLGGRPAVLRNRSSQLQFFPINNKDREDTDEHVSHLREALSESVANKDFVKDKVPLRWSYCLDILLSEEEDFLLLDEVEYIAEDWCNLPKEDVRKMLKYMHELGVLIHLTTGENDVLRQLVVIRPQWLLENLSCVICDPDMDHMQRHKDNLMYRRGDEDGGEFPSELDDALEEWSDRGVASRALLEQLWQDQPVDYLTELMESMLLACPSPWIGDKDEEGALLIPSLLKPVDEDTKKKALADLGRTFALAYIEFRILPKGVFQRLLASLVQLLPNRVSVGDHGVYADFASIVFDNVDVVMETSGNRLMLYFELPEDRSLSSHVVILKNSLDSIDSFFMKKGLDPKLYVSSDGSDHRAACASAKALADATNGEVSLVKRGKRLPLTSFGPFVESRSATRQPRLSIASTDKPYHVFLSHSWGEGRETHEKVKAVARELETRGIRYWLDEIEVGQEVLDSMANGIDRSKAVVVFVTREYMNKVNRGRSELDNCRDEFCYAFRRLKPANMIPCILDQEMSDMSTWEGRFGISWSGNPLYVSMWKGGEPDEIDALEAAINDVLRLQNEAAVRPEDVPASTTPAVHRRGTLSRFHYVFLAQK</sequence>
<dbReference type="SUPFAM" id="SSF50729">
    <property type="entry name" value="PH domain-like"/>
    <property type="match status" value="1"/>
</dbReference>
<feature type="region of interest" description="Disordered" evidence="8">
    <location>
        <begin position="359"/>
        <end position="379"/>
    </location>
</feature>
<dbReference type="Gene3D" id="3.80.10.10">
    <property type="entry name" value="Ribonuclease Inhibitor"/>
    <property type="match status" value="1"/>
</dbReference>
<evidence type="ECO:0000259" key="9">
    <source>
        <dbReference type="PROSITE" id="PS50003"/>
    </source>
</evidence>
<dbReference type="SUPFAM" id="SSF52540">
    <property type="entry name" value="P-loop containing nucleoside triphosphate hydrolases"/>
    <property type="match status" value="1"/>
</dbReference>
<feature type="domain" description="PH" evidence="9">
    <location>
        <begin position="453"/>
        <end position="553"/>
    </location>
</feature>
<evidence type="ECO:0000256" key="2">
    <source>
        <dbReference type="ARBA" id="ARBA00022679"/>
    </source>
</evidence>
<evidence type="ECO:0000313" key="14">
    <source>
        <dbReference type="Proteomes" id="UP000241890"/>
    </source>
</evidence>
<organism evidence="13 14">
    <name type="scientific">Hondaea fermentalgiana</name>
    <dbReference type="NCBI Taxonomy" id="2315210"/>
    <lineage>
        <taxon>Eukaryota</taxon>
        <taxon>Sar</taxon>
        <taxon>Stramenopiles</taxon>
        <taxon>Bigyra</taxon>
        <taxon>Labyrinthulomycetes</taxon>
        <taxon>Thraustochytrida</taxon>
        <taxon>Thraustochytriidae</taxon>
        <taxon>Hondaea</taxon>
    </lineage>
</organism>
<evidence type="ECO:0000256" key="1">
    <source>
        <dbReference type="ARBA" id="ARBA00022527"/>
    </source>
</evidence>
<dbReference type="Pfam" id="PF00069">
    <property type="entry name" value="Pkinase"/>
    <property type="match status" value="1"/>
</dbReference>
<dbReference type="EMBL" id="BEYU01000001">
    <property type="protein sequence ID" value="GBG23829.1"/>
    <property type="molecule type" value="Genomic_DNA"/>
</dbReference>
<evidence type="ECO:0000313" key="13">
    <source>
        <dbReference type="EMBL" id="GBG23829.1"/>
    </source>
</evidence>
<dbReference type="SUPFAM" id="SSF52200">
    <property type="entry name" value="Toll/Interleukin receptor TIR domain"/>
    <property type="match status" value="1"/>
</dbReference>
<reference evidence="13 14" key="1">
    <citation type="submission" date="2017-12" db="EMBL/GenBank/DDBJ databases">
        <title>Sequencing, de novo assembly and annotation of complete genome of a new Thraustochytrid species, strain FCC1311.</title>
        <authorList>
            <person name="Sedici K."/>
            <person name="Godart F."/>
            <person name="Aiese Cigliano R."/>
            <person name="Sanseverino W."/>
            <person name="Barakat M."/>
            <person name="Ortet P."/>
            <person name="Marechal E."/>
            <person name="Cagnac O."/>
            <person name="Amato A."/>
        </authorList>
    </citation>
    <scope>NUCLEOTIDE SEQUENCE [LARGE SCALE GENOMIC DNA]</scope>
</reference>
<dbReference type="Gene3D" id="3.30.70.1390">
    <property type="entry name" value="ROC domain from the Parkinson's disease-associated leucine-rich repeat kinase 2"/>
    <property type="match status" value="1"/>
</dbReference>
<evidence type="ECO:0000259" key="10">
    <source>
        <dbReference type="PROSITE" id="PS50011"/>
    </source>
</evidence>
<dbReference type="Pfam" id="PF13676">
    <property type="entry name" value="TIR_2"/>
    <property type="match status" value="1"/>
</dbReference>
<dbReference type="SMART" id="SM00368">
    <property type="entry name" value="LRR_RI"/>
    <property type="match status" value="1"/>
</dbReference>
<dbReference type="PANTHER" id="PTHR46485:SF5">
    <property type="entry name" value="CENTER DIVIDER, ISOFORM A"/>
    <property type="match status" value="1"/>
</dbReference>
<dbReference type="InterPro" id="IPR011993">
    <property type="entry name" value="PH-like_dom_sf"/>
</dbReference>
<dbReference type="SUPFAM" id="SSF52047">
    <property type="entry name" value="RNI-like"/>
    <property type="match status" value="1"/>
</dbReference>
<dbReference type="InterPro" id="IPR017441">
    <property type="entry name" value="Protein_kinase_ATP_BS"/>
</dbReference>
<comment type="caution">
    <text evidence="13">The sequence shown here is derived from an EMBL/GenBank/DDBJ whole genome shotgun (WGS) entry which is preliminary data.</text>
</comment>
<feature type="domain" description="TIR" evidence="11">
    <location>
        <begin position="1281"/>
        <end position="1430"/>
    </location>
</feature>
<keyword evidence="5 13" id="KW-0418">Kinase</keyword>
<dbReference type="InterPro" id="IPR050940">
    <property type="entry name" value="Actin_reg-Ser/Thr_kinase"/>
</dbReference>
<dbReference type="PROSITE" id="PS00108">
    <property type="entry name" value="PROTEIN_KINASE_ST"/>
    <property type="match status" value="1"/>
</dbReference>
<feature type="binding site" evidence="7">
    <location>
        <position position="55"/>
    </location>
    <ligand>
        <name>ATP</name>
        <dbReference type="ChEBI" id="CHEBI:30616"/>
    </ligand>
</feature>
<dbReference type="PRINTS" id="PR00449">
    <property type="entry name" value="RASTRNSFRMNG"/>
</dbReference>
<dbReference type="PROSITE" id="PS51424">
    <property type="entry name" value="ROC"/>
    <property type="match status" value="1"/>
</dbReference>
<evidence type="ECO:0000256" key="8">
    <source>
        <dbReference type="SAM" id="MobiDB-lite"/>
    </source>
</evidence>
<evidence type="ECO:0000259" key="11">
    <source>
        <dbReference type="PROSITE" id="PS50104"/>
    </source>
</evidence>
<dbReference type="Pfam" id="PF08477">
    <property type="entry name" value="Roc"/>
    <property type="match status" value="1"/>
</dbReference>
<proteinExistence type="predicted"/>
<dbReference type="PROSITE" id="PS50011">
    <property type="entry name" value="PROTEIN_KINASE_DOM"/>
    <property type="match status" value="1"/>
</dbReference>
<gene>
    <name evidence="13" type="ORF">FCC1311_000492</name>
</gene>
<keyword evidence="6 7" id="KW-0067">ATP-binding</keyword>
<dbReference type="PROSITE" id="PS00107">
    <property type="entry name" value="PROTEIN_KINASE_ATP"/>
    <property type="match status" value="1"/>
</dbReference>
<evidence type="ECO:0000256" key="5">
    <source>
        <dbReference type="ARBA" id="ARBA00022777"/>
    </source>
</evidence>
<evidence type="ECO:0000256" key="3">
    <source>
        <dbReference type="ARBA" id="ARBA00022737"/>
    </source>
</evidence>
<dbReference type="InterPro" id="IPR011009">
    <property type="entry name" value="Kinase-like_dom_sf"/>
</dbReference>
<evidence type="ECO:0000259" key="12">
    <source>
        <dbReference type="PROSITE" id="PS51424"/>
    </source>
</evidence>
<dbReference type="Pfam" id="PF00169">
    <property type="entry name" value="PH"/>
    <property type="match status" value="1"/>
</dbReference>
<dbReference type="OrthoDB" id="676979at2759"/>
<dbReference type="PANTHER" id="PTHR46485">
    <property type="entry name" value="LIM DOMAIN KINASE 1"/>
    <property type="match status" value="1"/>
</dbReference>
<dbReference type="InterPro" id="IPR000157">
    <property type="entry name" value="TIR_dom"/>
</dbReference>
<dbReference type="InterPro" id="IPR020859">
    <property type="entry name" value="ROC"/>
</dbReference>
<protein>
    <submittedName>
        <fullName evidence="13">RasGEF domain-containing serine/threonine-protein kinase X</fullName>
    </submittedName>
</protein>
<dbReference type="InterPro" id="IPR001849">
    <property type="entry name" value="PH_domain"/>
</dbReference>
<evidence type="ECO:0000256" key="7">
    <source>
        <dbReference type="PROSITE-ProRule" id="PRU10141"/>
    </source>
</evidence>
<dbReference type="PROSITE" id="PS50003">
    <property type="entry name" value="PH_DOMAIN"/>
    <property type="match status" value="1"/>
</dbReference>
<dbReference type="GO" id="GO:0005524">
    <property type="term" value="F:ATP binding"/>
    <property type="evidence" value="ECO:0007669"/>
    <property type="project" value="UniProtKB-UniRule"/>
</dbReference>
<dbReference type="InParanoid" id="A0A2R5G0L1"/>
<dbReference type="InterPro" id="IPR008271">
    <property type="entry name" value="Ser/Thr_kinase_AS"/>
</dbReference>
<dbReference type="InterPro" id="IPR035897">
    <property type="entry name" value="Toll_tir_struct_dom_sf"/>
</dbReference>
<dbReference type="PROSITE" id="PS51419">
    <property type="entry name" value="RAB"/>
    <property type="match status" value="1"/>
</dbReference>
<keyword evidence="4 7" id="KW-0547">Nucleotide-binding</keyword>